<keyword evidence="3" id="KW-0694">RNA-binding</keyword>
<evidence type="ECO:0000256" key="4">
    <source>
        <dbReference type="ARBA" id="ARBA00022980"/>
    </source>
</evidence>
<dbReference type="InterPro" id="IPR012677">
    <property type="entry name" value="Nucleotide-bd_a/b_plait_sf"/>
</dbReference>
<dbReference type="GO" id="GO:1990904">
    <property type="term" value="C:ribonucleoprotein complex"/>
    <property type="evidence" value="ECO:0007669"/>
    <property type="project" value="UniProtKB-KW"/>
</dbReference>
<keyword evidence="5" id="KW-0687">Ribonucleoprotein</keyword>
<dbReference type="GO" id="GO:0003735">
    <property type="term" value="F:structural constituent of ribosome"/>
    <property type="evidence" value="ECO:0007669"/>
    <property type="project" value="InterPro"/>
</dbReference>
<evidence type="ECO:0000313" key="7">
    <source>
        <dbReference type="Proteomes" id="UP000265515"/>
    </source>
</evidence>
<protein>
    <recommendedName>
        <fullName evidence="8">Ribosomal protein L23/L25 N-terminal domain-containing protein</fullName>
    </recommendedName>
</protein>
<comment type="caution">
    <text evidence="6">The sequence shown here is derived from an EMBL/GenBank/DDBJ whole genome shotgun (WGS) entry which is preliminary data.</text>
</comment>
<dbReference type="HAMAP" id="MF_01369_A">
    <property type="entry name" value="Ribosomal_uL23_A"/>
    <property type="match status" value="1"/>
</dbReference>
<dbReference type="GO" id="GO:0006412">
    <property type="term" value="P:translation"/>
    <property type="evidence" value="ECO:0007669"/>
    <property type="project" value="InterPro"/>
</dbReference>
<accession>A0A388KAW6</accession>
<dbReference type="InterPro" id="IPR013025">
    <property type="entry name" value="Ribosomal_uL23-like"/>
</dbReference>
<dbReference type="EMBL" id="BFEA01000084">
    <property type="protein sequence ID" value="GBG67177.1"/>
    <property type="molecule type" value="Genomic_DNA"/>
</dbReference>
<evidence type="ECO:0000256" key="3">
    <source>
        <dbReference type="ARBA" id="ARBA00022884"/>
    </source>
</evidence>
<dbReference type="GO" id="GO:0019843">
    <property type="term" value="F:rRNA binding"/>
    <property type="evidence" value="ECO:0007669"/>
    <property type="project" value="UniProtKB-KW"/>
</dbReference>
<evidence type="ECO:0008006" key="8">
    <source>
        <dbReference type="Google" id="ProtNLM"/>
    </source>
</evidence>
<dbReference type="SUPFAM" id="SSF54189">
    <property type="entry name" value="Ribosomal proteins S24e, L23 and L15e"/>
    <property type="match status" value="1"/>
</dbReference>
<evidence type="ECO:0000256" key="5">
    <source>
        <dbReference type="ARBA" id="ARBA00023274"/>
    </source>
</evidence>
<dbReference type="GO" id="GO:0005840">
    <property type="term" value="C:ribosome"/>
    <property type="evidence" value="ECO:0007669"/>
    <property type="project" value="UniProtKB-KW"/>
</dbReference>
<keyword evidence="2" id="KW-0699">rRNA-binding</keyword>
<dbReference type="FunFam" id="3.30.70.330:FF:000532">
    <property type="entry name" value="50S ribosomal protein L23"/>
    <property type="match status" value="1"/>
</dbReference>
<dbReference type="Proteomes" id="UP000265515">
    <property type="component" value="Unassembled WGS sequence"/>
</dbReference>
<dbReference type="PANTHER" id="PTHR11620">
    <property type="entry name" value="60S RIBOSOMAL PROTEIN L23A"/>
    <property type="match status" value="1"/>
</dbReference>
<evidence type="ECO:0000256" key="2">
    <source>
        <dbReference type="ARBA" id="ARBA00022730"/>
    </source>
</evidence>
<reference evidence="6 7" key="1">
    <citation type="journal article" date="2018" name="Cell">
        <title>The Chara Genome: Secondary Complexity and Implications for Plant Terrestrialization.</title>
        <authorList>
            <person name="Nishiyama T."/>
            <person name="Sakayama H."/>
            <person name="Vries J.D."/>
            <person name="Buschmann H."/>
            <person name="Saint-Marcoux D."/>
            <person name="Ullrich K.K."/>
            <person name="Haas F.B."/>
            <person name="Vanderstraeten L."/>
            <person name="Becker D."/>
            <person name="Lang D."/>
            <person name="Vosolsobe S."/>
            <person name="Rombauts S."/>
            <person name="Wilhelmsson P.K.I."/>
            <person name="Janitza P."/>
            <person name="Kern R."/>
            <person name="Heyl A."/>
            <person name="Rumpler F."/>
            <person name="Villalobos L.I.A.C."/>
            <person name="Clay J.M."/>
            <person name="Skokan R."/>
            <person name="Toyoda A."/>
            <person name="Suzuki Y."/>
            <person name="Kagoshima H."/>
            <person name="Schijlen E."/>
            <person name="Tajeshwar N."/>
            <person name="Catarino B."/>
            <person name="Hetherington A.J."/>
            <person name="Saltykova A."/>
            <person name="Bonnot C."/>
            <person name="Breuninger H."/>
            <person name="Symeonidi A."/>
            <person name="Radhakrishnan G.V."/>
            <person name="Van Nieuwerburgh F."/>
            <person name="Deforce D."/>
            <person name="Chang C."/>
            <person name="Karol K.G."/>
            <person name="Hedrich R."/>
            <person name="Ulvskov P."/>
            <person name="Glockner G."/>
            <person name="Delwiche C.F."/>
            <person name="Petrasek J."/>
            <person name="Van de Peer Y."/>
            <person name="Friml J."/>
            <person name="Beilby M."/>
            <person name="Dolan L."/>
            <person name="Kohara Y."/>
            <person name="Sugano S."/>
            <person name="Fujiyama A."/>
            <person name="Delaux P.-M."/>
            <person name="Quint M."/>
            <person name="TheiBen G."/>
            <person name="Hagemann M."/>
            <person name="Harholt J."/>
            <person name="Dunand C."/>
            <person name="Zachgo S."/>
            <person name="Langdale J."/>
            <person name="Maumus F."/>
            <person name="Straeten D.V.D."/>
            <person name="Gould S.B."/>
            <person name="Rensing S.A."/>
        </authorList>
    </citation>
    <scope>NUCLEOTIDE SEQUENCE [LARGE SCALE GENOMIC DNA]</scope>
    <source>
        <strain evidence="6 7">S276</strain>
    </source>
</reference>
<dbReference type="OrthoDB" id="1267328at2759"/>
<evidence type="ECO:0000256" key="1">
    <source>
        <dbReference type="ARBA" id="ARBA00006700"/>
    </source>
</evidence>
<name>A0A388KAW6_CHABU</name>
<sequence>MLLGMLEKKEAKLTPLRSAFRKSEFNAQSVLESLLERKQREEVRDCSLSDSVDVNFQVLTYPLTTESAMKKIEDNNALVLIVDVRANKKMISNVVKRMYDIQCKKVNTLIRPDGQKKAYVRLTSDYDALDIANKIAFFEARRVVPPVPGFGICAHMDNGGAHHRQRNGGDEVVDDVLFMTVTAIIQWMNKRNAVVMVVLQAAASMPVFNANSQQCFVLLAGCVCHTMAVQWLAMRNMERVMDHGRRIWVFERSGGVWKDLQRVGNRHDKVFVRFCRLPRPLFHEVLQLIGPHIQRQTTNWRQPLPAEQKFACALIRWATGGCYRQSGHGLGIGLMSALRSNKDVAEAIVREYAHVISFPQGRRLEDCLDHFEHKGFPGVLMGSLSGASQDMLTGCSGIAGNGYPSAGGRKLFEGGVSGGTYGAAFDGGLPPLSKRGRSK</sequence>
<organism evidence="6 7">
    <name type="scientific">Chara braunii</name>
    <name type="common">Braun's stonewort</name>
    <dbReference type="NCBI Taxonomy" id="69332"/>
    <lineage>
        <taxon>Eukaryota</taxon>
        <taxon>Viridiplantae</taxon>
        <taxon>Streptophyta</taxon>
        <taxon>Charophyceae</taxon>
        <taxon>Charales</taxon>
        <taxon>Characeae</taxon>
        <taxon>Chara</taxon>
    </lineage>
</organism>
<dbReference type="Gene3D" id="3.30.70.330">
    <property type="match status" value="1"/>
</dbReference>
<keyword evidence="7" id="KW-1185">Reference proteome</keyword>
<proteinExistence type="inferred from homology"/>
<dbReference type="Gramene" id="GBG67177">
    <property type="protein sequence ID" value="GBG67177"/>
    <property type="gene ID" value="CBR_g84841"/>
</dbReference>
<comment type="similarity">
    <text evidence="1">Belongs to the universal ribosomal protein uL23 family.</text>
</comment>
<dbReference type="InterPro" id="IPR012678">
    <property type="entry name" value="Ribosomal_uL23/eL15/eS24_sf"/>
</dbReference>
<gene>
    <name evidence="6" type="ORF">CBR_g84841</name>
</gene>
<dbReference type="Pfam" id="PF00276">
    <property type="entry name" value="Ribosomal_L23"/>
    <property type="match status" value="1"/>
</dbReference>
<dbReference type="NCBIfam" id="NF011118">
    <property type="entry name" value="PRK14548.1"/>
    <property type="match status" value="1"/>
</dbReference>
<keyword evidence="4" id="KW-0689">Ribosomal protein</keyword>
<evidence type="ECO:0000313" key="6">
    <source>
        <dbReference type="EMBL" id="GBG67177.1"/>
    </source>
</evidence>
<dbReference type="AlphaFoldDB" id="A0A388KAW6"/>
<dbReference type="STRING" id="69332.A0A388KAW6"/>